<dbReference type="PROSITE" id="PS50068">
    <property type="entry name" value="LDLRA_2"/>
    <property type="match status" value="1"/>
</dbReference>
<feature type="compositionally biased region" description="Basic residues" evidence="3">
    <location>
        <begin position="436"/>
        <end position="453"/>
    </location>
</feature>
<dbReference type="PANTHER" id="PTHR24652:SF69">
    <property type="entry name" value="CUB DOMAIN-CONTAINING PROTEIN"/>
    <property type="match status" value="1"/>
</dbReference>
<dbReference type="InterPro" id="IPR002172">
    <property type="entry name" value="LDrepeatLR_classA_rpt"/>
</dbReference>
<dbReference type="CDD" id="cd00041">
    <property type="entry name" value="CUB"/>
    <property type="match status" value="1"/>
</dbReference>
<organism evidence="7 8">
    <name type="scientific">Aplysia californica</name>
    <name type="common">California sea hare</name>
    <dbReference type="NCBI Taxonomy" id="6500"/>
    <lineage>
        <taxon>Eukaryota</taxon>
        <taxon>Metazoa</taxon>
        <taxon>Spiralia</taxon>
        <taxon>Lophotrochozoa</taxon>
        <taxon>Mollusca</taxon>
        <taxon>Gastropoda</taxon>
        <taxon>Heterobranchia</taxon>
        <taxon>Euthyneura</taxon>
        <taxon>Tectipleura</taxon>
        <taxon>Aplysiida</taxon>
        <taxon>Aplysioidea</taxon>
        <taxon>Aplysiidae</taxon>
        <taxon>Aplysia</taxon>
    </lineage>
</organism>
<dbReference type="SMART" id="SM00192">
    <property type="entry name" value="LDLa"/>
    <property type="match status" value="1"/>
</dbReference>
<dbReference type="SUPFAM" id="SSF49854">
    <property type="entry name" value="Spermadhesin, CUB domain"/>
    <property type="match status" value="1"/>
</dbReference>
<feature type="disulfide bond" evidence="2">
    <location>
        <begin position="166"/>
        <end position="178"/>
    </location>
</feature>
<dbReference type="GeneID" id="106012222"/>
<evidence type="ECO:0000256" key="5">
    <source>
        <dbReference type="SAM" id="SignalP"/>
    </source>
</evidence>
<sequence>MASSRCVHFILSTGSRLALTVCCLLSFVHYATASVPTYYLDDLCTQTIDLGRAKVHSGRLLLRRPEDRLKFLNCYVFIKAPSNKRLTFKFRAFDVKSPQGCNNNHLQIFDDSRLQISISDKLCNSNRVPDRAFVTTSDEAAVWLYKDRYLADQIELIFTAFTFSPCTGGDFQCDNSHCIASELYCNGYDNCGDESDICLLRQGTIVGIIIGVVVVVCIVAIILGIYFYRRQQKIRREREKNFYSDVASVSAFEYKRAVMNDIDLDKRSAISDISSIYSSTLRKNQSVLSRRDHQLRAVGYQSNTGSGASTLERRPVLHPYDSEMASKVHYVVHDGGVNSRPSTLERKINKSNLRRDHSFDGRSKSADLRAPFFFDKDGYYSDTAIGSGGVENGTIYSTPMKKKGSKKSALSRNSSSVKYDNAAFIYDTKDPSWKSSKNKKSGKKKSSKKKKTVKNQGYETPPEDYDITDDGEQVKTSGMITQTSESLKPDITLTSPDSRTQDLVANQDGQHLTTMANTPHESTHINGYANNAEARNKKTILTLTKAYTNHLPTGTQGFQSTTDGNNIQHRYANGGGVVTSSMSKEASRARHRDGSPYQVHTVDLNQVSRQLKEHPEDGADVYDHVVSFRSYPCPVPPADRRLNRSGSSRSTANS</sequence>
<dbReference type="InterPro" id="IPR042333">
    <property type="entry name" value="LRAD2/Mig-13-like"/>
</dbReference>
<feature type="region of interest" description="Disordered" evidence="3">
    <location>
        <begin position="341"/>
        <end position="361"/>
    </location>
</feature>
<evidence type="ECO:0000313" key="8">
    <source>
        <dbReference type="RefSeq" id="XP_012939924.1"/>
    </source>
</evidence>
<keyword evidence="1 2" id="KW-1015">Disulfide bond</keyword>
<dbReference type="Gene3D" id="2.60.120.290">
    <property type="entry name" value="Spermadhesin, CUB domain"/>
    <property type="match status" value="1"/>
</dbReference>
<feature type="compositionally biased region" description="Basic and acidic residues" evidence="3">
    <location>
        <begin position="343"/>
        <end position="361"/>
    </location>
</feature>
<dbReference type="InterPro" id="IPR036055">
    <property type="entry name" value="LDL_receptor-like_sf"/>
</dbReference>
<evidence type="ECO:0000256" key="2">
    <source>
        <dbReference type="PROSITE-ProRule" id="PRU00124"/>
    </source>
</evidence>
<dbReference type="Gene3D" id="4.10.400.10">
    <property type="entry name" value="Low-density Lipoprotein Receptor"/>
    <property type="match status" value="1"/>
</dbReference>
<name>A0ABM1A384_APLCA</name>
<reference evidence="8" key="1">
    <citation type="submission" date="2025-08" db="UniProtKB">
        <authorList>
            <consortium name="RefSeq"/>
        </authorList>
    </citation>
    <scope>IDENTIFICATION</scope>
</reference>
<keyword evidence="4" id="KW-1133">Transmembrane helix</keyword>
<dbReference type="InterPro" id="IPR035914">
    <property type="entry name" value="Sperma_CUB_dom_sf"/>
</dbReference>
<feature type="chain" id="PRO_5045899879" evidence="5">
    <location>
        <begin position="34"/>
        <end position="654"/>
    </location>
</feature>
<accession>A0ABM1A384</accession>
<dbReference type="Pfam" id="PF00431">
    <property type="entry name" value="CUB"/>
    <property type="match status" value="1"/>
</dbReference>
<keyword evidence="5" id="KW-0732">Signal</keyword>
<comment type="caution">
    <text evidence="2">Lacks conserved residue(s) required for the propagation of feature annotation.</text>
</comment>
<protein>
    <submittedName>
        <fullName evidence="8">Uncharacterized protein LOC106012222</fullName>
    </submittedName>
</protein>
<gene>
    <name evidence="8" type="primary">LOC106012222</name>
</gene>
<evidence type="ECO:0000256" key="4">
    <source>
        <dbReference type="SAM" id="Phobius"/>
    </source>
</evidence>
<dbReference type="SUPFAM" id="SSF57424">
    <property type="entry name" value="LDL receptor-like module"/>
    <property type="match status" value="1"/>
</dbReference>
<evidence type="ECO:0000259" key="6">
    <source>
        <dbReference type="PROSITE" id="PS01180"/>
    </source>
</evidence>
<evidence type="ECO:0000313" key="7">
    <source>
        <dbReference type="Proteomes" id="UP000694888"/>
    </source>
</evidence>
<evidence type="ECO:0000256" key="1">
    <source>
        <dbReference type="ARBA" id="ARBA00023157"/>
    </source>
</evidence>
<dbReference type="RefSeq" id="XP_012939924.1">
    <property type="nucleotide sequence ID" value="XM_013084470.1"/>
</dbReference>
<dbReference type="InterPro" id="IPR000859">
    <property type="entry name" value="CUB_dom"/>
</dbReference>
<feature type="compositionally biased region" description="Polar residues" evidence="3">
    <location>
        <begin position="644"/>
        <end position="654"/>
    </location>
</feature>
<dbReference type="Pfam" id="PF00057">
    <property type="entry name" value="Ldl_recept_a"/>
    <property type="match status" value="1"/>
</dbReference>
<proteinExistence type="predicted"/>
<feature type="compositionally biased region" description="Acidic residues" evidence="3">
    <location>
        <begin position="461"/>
        <end position="470"/>
    </location>
</feature>
<feature type="signal peptide" evidence="5">
    <location>
        <begin position="1"/>
        <end position="33"/>
    </location>
</feature>
<evidence type="ECO:0000256" key="3">
    <source>
        <dbReference type="SAM" id="MobiDB-lite"/>
    </source>
</evidence>
<feature type="region of interest" description="Disordered" evidence="3">
    <location>
        <begin position="430"/>
        <end position="470"/>
    </location>
</feature>
<dbReference type="Proteomes" id="UP000694888">
    <property type="component" value="Unplaced"/>
</dbReference>
<feature type="region of interest" description="Disordered" evidence="3">
    <location>
        <begin position="632"/>
        <end position="654"/>
    </location>
</feature>
<dbReference type="CDD" id="cd00112">
    <property type="entry name" value="LDLa"/>
    <property type="match status" value="1"/>
</dbReference>
<keyword evidence="4" id="KW-0812">Transmembrane</keyword>
<feature type="region of interest" description="Disordered" evidence="3">
    <location>
        <begin position="390"/>
        <end position="413"/>
    </location>
</feature>
<feature type="domain" description="CUB" evidence="6">
    <location>
        <begin position="44"/>
        <end position="165"/>
    </location>
</feature>
<keyword evidence="7" id="KW-1185">Reference proteome</keyword>
<keyword evidence="4" id="KW-0472">Membrane</keyword>
<feature type="disulfide bond" evidence="2">
    <location>
        <begin position="173"/>
        <end position="191"/>
    </location>
</feature>
<dbReference type="PROSITE" id="PS01180">
    <property type="entry name" value="CUB"/>
    <property type="match status" value="1"/>
</dbReference>
<feature type="transmembrane region" description="Helical" evidence="4">
    <location>
        <begin position="205"/>
        <end position="228"/>
    </location>
</feature>
<dbReference type="PANTHER" id="PTHR24652">
    <property type="entry name" value="LOW-DENSITY LIPOPROTEIN RECEPTOR CLASS A DOMAIN-CONTAINING PROTEIN 2"/>
    <property type="match status" value="1"/>
</dbReference>